<sequence length="488" mass="51768">MAPVTSAGPSRPAPSFAPSPHAVARVSRTIAFRHDVLPLNVVDGVLVVAVPNPADELVLDALRAATRLRVRPLPLARDLIREQLRIAYGEAPDASAESARSADAPAVRAVDLLLARAVAGHASDVHIEPQAGGGGRVRLRIDGILREIEPVPADVFAAFTSRLKLLAGMDIADRRQPQDGRCGIPFEGREIDARVASLPSADGEKIVVRLLDRYASAPDPRELGMRGALLERYAAAVRAPWGFVVVAGPTGSGKTTTLYASLAQLDATSRNICSVEDPIEMRLPDVTQVQVNVRAGMTFPIVARAFMRQDPNVVMIGEMRDAETAAVAVSASLAGQIVFTTLHANDAPRAIDRLVELGVSRHSLAAALTAVAAQRLVRRLCEQCRAPEPIPPAVRSAVGGAPERWYVAGGCRTCAGTGYIGRIGVYELMHVDDGVRDAIATGASSVQVAQRSALAGYRAMVEDALAKVFAGTTTFEEVQRVVGWDGPR</sequence>
<dbReference type="GO" id="GO:0016887">
    <property type="term" value="F:ATP hydrolysis activity"/>
    <property type="evidence" value="ECO:0007669"/>
    <property type="project" value="TreeGrafter"/>
</dbReference>
<evidence type="ECO:0000256" key="3">
    <source>
        <dbReference type="ARBA" id="ARBA00022840"/>
    </source>
</evidence>
<dbReference type="Pfam" id="PF00437">
    <property type="entry name" value="T2SSE"/>
    <property type="match status" value="1"/>
</dbReference>
<keyword evidence="6" id="KW-1185">Reference proteome</keyword>
<dbReference type="RefSeq" id="WP_317994277.1">
    <property type="nucleotide sequence ID" value="NZ_AP025523.1"/>
</dbReference>
<reference evidence="5 6" key="1">
    <citation type="journal article" date="2022" name="ISME Commun">
        <title>Vulcanimicrobium alpinus gen. nov. sp. nov., the first cultivated representative of the candidate phylum 'Eremiobacterota', is a metabolically versatile aerobic anoxygenic phototroph.</title>
        <authorList>
            <person name="Yabe S."/>
            <person name="Muto K."/>
            <person name="Abe K."/>
            <person name="Yokota A."/>
            <person name="Staudigel H."/>
            <person name="Tebo B.M."/>
        </authorList>
    </citation>
    <scope>NUCLEOTIDE SEQUENCE [LARGE SCALE GENOMIC DNA]</scope>
    <source>
        <strain evidence="5 6">WC8-2</strain>
    </source>
</reference>
<dbReference type="InterPro" id="IPR001482">
    <property type="entry name" value="T2SS/T4SS_dom"/>
</dbReference>
<feature type="domain" description="AAA+ ATPase" evidence="4">
    <location>
        <begin position="240"/>
        <end position="361"/>
    </location>
</feature>
<evidence type="ECO:0000313" key="6">
    <source>
        <dbReference type="Proteomes" id="UP001317532"/>
    </source>
</evidence>
<dbReference type="KEGG" id="vab:WPS_19010"/>
<accession>A0AAN1XX93</accession>
<dbReference type="SMART" id="SM00382">
    <property type="entry name" value="AAA"/>
    <property type="match status" value="1"/>
</dbReference>
<gene>
    <name evidence="5" type="ORF">WPS_19010</name>
</gene>
<dbReference type="InterPro" id="IPR037257">
    <property type="entry name" value="T2SS_E_N_sf"/>
</dbReference>
<keyword evidence="2" id="KW-0547">Nucleotide-binding</keyword>
<dbReference type="GO" id="GO:0005886">
    <property type="term" value="C:plasma membrane"/>
    <property type="evidence" value="ECO:0007669"/>
    <property type="project" value="TreeGrafter"/>
</dbReference>
<dbReference type="Gene3D" id="3.30.450.90">
    <property type="match status" value="1"/>
</dbReference>
<dbReference type="Proteomes" id="UP001317532">
    <property type="component" value="Chromosome"/>
</dbReference>
<dbReference type="AlphaFoldDB" id="A0AAN1XX93"/>
<dbReference type="PANTHER" id="PTHR30258:SF2">
    <property type="entry name" value="COMG OPERON PROTEIN 1"/>
    <property type="match status" value="1"/>
</dbReference>
<dbReference type="SUPFAM" id="SSF160246">
    <property type="entry name" value="EspE N-terminal domain-like"/>
    <property type="match status" value="1"/>
</dbReference>
<comment type="similarity">
    <text evidence="1">Belongs to the GSP E family.</text>
</comment>
<evidence type="ECO:0000256" key="2">
    <source>
        <dbReference type="ARBA" id="ARBA00022741"/>
    </source>
</evidence>
<dbReference type="CDD" id="cd01129">
    <property type="entry name" value="PulE-GspE-like"/>
    <property type="match status" value="1"/>
</dbReference>
<dbReference type="EMBL" id="AP025523">
    <property type="protein sequence ID" value="BDE06625.1"/>
    <property type="molecule type" value="Genomic_DNA"/>
</dbReference>
<dbReference type="Pfam" id="PF05157">
    <property type="entry name" value="MshEN"/>
    <property type="match status" value="1"/>
</dbReference>
<dbReference type="GO" id="GO:0005524">
    <property type="term" value="F:ATP binding"/>
    <property type="evidence" value="ECO:0007669"/>
    <property type="project" value="UniProtKB-KW"/>
</dbReference>
<dbReference type="InterPro" id="IPR007831">
    <property type="entry name" value="T2SS_GspE_N"/>
</dbReference>
<evidence type="ECO:0000256" key="1">
    <source>
        <dbReference type="ARBA" id="ARBA00006611"/>
    </source>
</evidence>
<dbReference type="Gene3D" id="3.30.300.160">
    <property type="entry name" value="Type II secretion system, protein E, N-terminal domain"/>
    <property type="match status" value="1"/>
</dbReference>
<evidence type="ECO:0000259" key="4">
    <source>
        <dbReference type="SMART" id="SM00382"/>
    </source>
</evidence>
<dbReference type="SUPFAM" id="SSF52540">
    <property type="entry name" value="P-loop containing nucleoside triphosphate hydrolases"/>
    <property type="match status" value="1"/>
</dbReference>
<dbReference type="PANTHER" id="PTHR30258">
    <property type="entry name" value="TYPE II SECRETION SYSTEM PROTEIN GSPE-RELATED"/>
    <property type="match status" value="1"/>
</dbReference>
<evidence type="ECO:0000313" key="5">
    <source>
        <dbReference type="EMBL" id="BDE06625.1"/>
    </source>
</evidence>
<protein>
    <submittedName>
        <fullName evidence="5">Type II secretion system protein E</fullName>
    </submittedName>
</protein>
<dbReference type="Gene3D" id="3.40.50.300">
    <property type="entry name" value="P-loop containing nucleotide triphosphate hydrolases"/>
    <property type="match status" value="1"/>
</dbReference>
<proteinExistence type="inferred from homology"/>
<organism evidence="5 6">
    <name type="scientific">Vulcanimicrobium alpinum</name>
    <dbReference type="NCBI Taxonomy" id="3016050"/>
    <lineage>
        <taxon>Bacteria</taxon>
        <taxon>Bacillati</taxon>
        <taxon>Vulcanimicrobiota</taxon>
        <taxon>Vulcanimicrobiia</taxon>
        <taxon>Vulcanimicrobiales</taxon>
        <taxon>Vulcanimicrobiaceae</taxon>
        <taxon>Vulcanimicrobium</taxon>
    </lineage>
</organism>
<dbReference type="InterPro" id="IPR027417">
    <property type="entry name" value="P-loop_NTPase"/>
</dbReference>
<dbReference type="InterPro" id="IPR003593">
    <property type="entry name" value="AAA+_ATPase"/>
</dbReference>
<keyword evidence="3" id="KW-0067">ATP-binding</keyword>
<name>A0AAN1XX93_UNVUL</name>